<reference evidence="1 2" key="1">
    <citation type="submission" date="2023-03" db="EMBL/GenBank/DDBJ databases">
        <authorList>
            <person name="Pearce D."/>
        </authorList>
    </citation>
    <scope>NUCLEOTIDE SEQUENCE [LARGE SCALE GENOMIC DNA]</scope>
    <source>
        <strain evidence="1">Msz</strain>
    </source>
</reference>
<accession>A0ABM9HZ03</accession>
<sequence>MLRLYTYFCHEVPLFGSKSQEHYPCALSVTSRMIIYPEGVMLCSKPGAFSRRYSVRPSEVSLHADSSS</sequence>
<evidence type="ECO:0000313" key="2">
    <source>
        <dbReference type="Proteomes" id="UP001162030"/>
    </source>
</evidence>
<dbReference type="EMBL" id="OX458333">
    <property type="protein sequence ID" value="CAI8781372.1"/>
    <property type="molecule type" value="Genomic_DNA"/>
</dbReference>
<evidence type="ECO:0000313" key="1">
    <source>
        <dbReference type="EMBL" id="CAI8781372.1"/>
    </source>
</evidence>
<organism evidence="1 2">
    <name type="scientific">Methylocaldum szegediense</name>
    <dbReference type="NCBI Taxonomy" id="73780"/>
    <lineage>
        <taxon>Bacteria</taxon>
        <taxon>Pseudomonadati</taxon>
        <taxon>Pseudomonadota</taxon>
        <taxon>Gammaproteobacteria</taxon>
        <taxon>Methylococcales</taxon>
        <taxon>Methylococcaceae</taxon>
        <taxon>Methylocaldum</taxon>
    </lineage>
</organism>
<proteinExistence type="predicted"/>
<dbReference type="Proteomes" id="UP001162030">
    <property type="component" value="Chromosome"/>
</dbReference>
<protein>
    <submittedName>
        <fullName evidence="1">Uncharacterized protein</fullName>
    </submittedName>
</protein>
<name>A0ABM9HZ03_9GAMM</name>
<keyword evidence="2" id="KW-1185">Reference proteome</keyword>
<gene>
    <name evidence="1" type="ORF">MSZNOR_1226</name>
</gene>